<keyword evidence="3" id="KW-1185">Reference proteome</keyword>
<evidence type="ECO:0000313" key="2">
    <source>
        <dbReference type="EMBL" id="KAK7424850.1"/>
    </source>
</evidence>
<reference evidence="2 3" key="1">
    <citation type="journal article" date="2025" name="Microbiol. Resour. Announc.">
        <title>Draft genome sequences for Neonectria magnoliae and Neonectria punicea, canker pathogens of Liriodendron tulipifera and Acer saccharum in West Virginia.</title>
        <authorList>
            <person name="Petronek H.M."/>
            <person name="Kasson M.T."/>
            <person name="Metheny A.M."/>
            <person name="Stauder C.M."/>
            <person name="Lovett B."/>
            <person name="Lynch S.C."/>
            <person name="Garnas J.R."/>
            <person name="Kasson L.R."/>
            <person name="Stajich J.E."/>
        </authorList>
    </citation>
    <scope>NUCLEOTIDE SEQUENCE [LARGE SCALE GENOMIC DNA]</scope>
    <source>
        <strain evidence="2 3">NRRL 64651</strain>
    </source>
</reference>
<organism evidence="2 3">
    <name type="scientific">Neonectria magnoliae</name>
    <dbReference type="NCBI Taxonomy" id="2732573"/>
    <lineage>
        <taxon>Eukaryota</taxon>
        <taxon>Fungi</taxon>
        <taxon>Dikarya</taxon>
        <taxon>Ascomycota</taxon>
        <taxon>Pezizomycotina</taxon>
        <taxon>Sordariomycetes</taxon>
        <taxon>Hypocreomycetidae</taxon>
        <taxon>Hypocreales</taxon>
        <taxon>Nectriaceae</taxon>
        <taxon>Neonectria</taxon>
    </lineage>
</organism>
<accession>A0ABR1HVD6</accession>
<evidence type="ECO:0000313" key="3">
    <source>
        <dbReference type="Proteomes" id="UP001498421"/>
    </source>
</evidence>
<evidence type="ECO:0000256" key="1">
    <source>
        <dbReference type="SAM" id="MobiDB-lite"/>
    </source>
</evidence>
<comment type="caution">
    <text evidence="2">The sequence shown here is derived from an EMBL/GenBank/DDBJ whole genome shotgun (WGS) entry which is preliminary data.</text>
</comment>
<proteinExistence type="predicted"/>
<gene>
    <name evidence="2" type="ORF">QQZ08_008480</name>
</gene>
<feature type="region of interest" description="Disordered" evidence="1">
    <location>
        <begin position="187"/>
        <end position="237"/>
    </location>
</feature>
<dbReference type="Proteomes" id="UP001498421">
    <property type="component" value="Unassembled WGS sequence"/>
</dbReference>
<sequence>MLEHKYTTPDKSIIAKLPNAPGRQLVDHIVTLDDFPVQHLIVGIGKPSSSWSGLGLACSLQGFGAPPNLNTIAPLRQLAKLCDIAGTRYGSVLTDEAFAACLFARDGIDAWKAFIMPIHWTKFGTQRLTTDLALWWLCMMAMSDEENRAIKQVGDLVSLGHWYLVCADDDDPNKPWEWSLQHRFSKRTQPPHMADEDSFFDQLLQDNPEANGDAMTFSDIPDDPGTANLHPGDQSTQ</sequence>
<name>A0ABR1HVD6_9HYPO</name>
<dbReference type="EMBL" id="JAZAVK010000088">
    <property type="protein sequence ID" value="KAK7424850.1"/>
    <property type="molecule type" value="Genomic_DNA"/>
</dbReference>
<protein>
    <submittedName>
        <fullName evidence="2">Uncharacterized protein</fullName>
    </submittedName>
</protein>